<dbReference type="EC" id="2.4.1.-" evidence="11"/>
<keyword evidence="8 11" id="KW-0333">Golgi apparatus</keyword>
<dbReference type="FunFam" id="3.90.550.50:FF:000001">
    <property type="entry name" value="Hexosyltransferase"/>
    <property type="match status" value="1"/>
</dbReference>
<dbReference type="PANTHER" id="PTHR11214:SF314">
    <property type="entry name" value="HEXOSYLTRANSFERASE"/>
    <property type="match status" value="1"/>
</dbReference>
<gene>
    <name evidence="12" type="ORF">ACJMK2_040194</name>
</gene>
<keyword evidence="7 11" id="KW-1133">Transmembrane helix</keyword>
<sequence>MLCLRRSRITGRLKRFILYAIIFLGMIFLFLGTYILKKDYTSFHNKASSELQMTKGSWSFHNITSSDYQQNKGSTPLHRTLSNAIQVSNRSTPLQTKQVSDVQVNNGSVSLQSITSSTFQLREKERLTLQLNVTTTVSPEKDKAVNYTQENINTFTKFLIKNGDICAKKHIDFIVFIQSHVTNVERRRSIRETWLGTKLPPDIIMKSVFILGKPINMTDQVKINNENLIHEDIVQGDFLDSFYNLTLKSILALKWIIQNCRKAKFVLKVDDDIFVDIFKVVHKLVPSLKNKARNIVCYVKEENTSPIVRDKGSKWYIPEHIFPQRTHLPRFCTGYFVFMTSDLVPELAYMSESAQYIPVDDVYLFGLLPQTLPNITYTDISRNMTLDDSFALDAFSKGKDVHLIAVGAGKDDYMEMIWREVLLVRRNNIH</sequence>
<reference evidence="12 13" key="1">
    <citation type="submission" date="2024-11" db="EMBL/GenBank/DDBJ databases">
        <title>Chromosome-level genome assembly of the freshwater bivalve Anodonta woodiana.</title>
        <authorList>
            <person name="Chen X."/>
        </authorList>
    </citation>
    <scope>NUCLEOTIDE SEQUENCE [LARGE SCALE GENOMIC DNA]</scope>
    <source>
        <strain evidence="12">MN2024</strain>
        <tissue evidence="12">Gills</tissue>
    </source>
</reference>
<dbReference type="InterPro" id="IPR002659">
    <property type="entry name" value="Glyco_trans_31"/>
</dbReference>
<dbReference type="PANTHER" id="PTHR11214">
    <property type="entry name" value="BETA-1,3-N-ACETYLGLUCOSAMINYLTRANSFERASE"/>
    <property type="match status" value="1"/>
</dbReference>
<dbReference type="Pfam" id="PF01762">
    <property type="entry name" value="Galactosyl_T"/>
    <property type="match status" value="1"/>
</dbReference>
<evidence type="ECO:0000256" key="2">
    <source>
        <dbReference type="ARBA" id="ARBA00008661"/>
    </source>
</evidence>
<evidence type="ECO:0000256" key="5">
    <source>
        <dbReference type="ARBA" id="ARBA00022692"/>
    </source>
</evidence>
<comment type="similarity">
    <text evidence="2 11">Belongs to the glycosyltransferase 31 family.</text>
</comment>
<name>A0ABD3WEB5_SINWO</name>
<accession>A0ABD3WEB5</accession>
<evidence type="ECO:0000256" key="4">
    <source>
        <dbReference type="ARBA" id="ARBA00022679"/>
    </source>
</evidence>
<dbReference type="AlphaFoldDB" id="A0ABD3WEB5"/>
<dbReference type="GO" id="GO:0016757">
    <property type="term" value="F:glycosyltransferase activity"/>
    <property type="evidence" value="ECO:0007669"/>
    <property type="project" value="UniProtKB-KW"/>
</dbReference>
<organism evidence="12 13">
    <name type="scientific">Sinanodonta woodiana</name>
    <name type="common">Chinese pond mussel</name>
    <name type="synonym">Anodonta woodiana</name>
    <dbReference type="NCBI Taxonomy" id="1069815"/>
    <lineage>
        <taxon>Eukaryota</taxon>
        <taxon>Metazoa</taxon>
        <taxon>Spiralia</taxon>
        <taxon>Lophotrochozoa</taxon>
        <taxon>Mollusca</taxon>
        <taxon>Bivalvia</taxon>
        <taxon>Autobranchia</taxon>
        <taxon>Heteroconchia</taxon>
        <taxon>Palaeoheterodonta</taxon>
        <taxon>Unionida</taxon>
        <taxon>Unionoidea</taxon>
        <taxon>Unionidae</taxon>
        <taxon>Unioninae</taxon>
        <taxon>Sinanodonta</taxon>
    </lineage>
</organism>
<dbReference type="GO" id="GO:0000139">
    <property type="term" value="C:Golgi membrane"/>
    <property type="evidence" value="ECO:0007669"/>
    <property type="project" value="UniProtKB-SubCell"/>
</dbReference>
<evidence type="ECO:0000256" key="7">
    <source>
        <dbReference type="ARBA" id="ARBA00022989"/>
    </source>
</evidence>
<keyword evidence="4" id="KW-0808">Transferase</keyword>
<evidence type="ECO:0000256" key="1">
    <source>
        <dbReference type="ARBA" id="ARBA00004323"/>
    </source>
</evidence>
<evidence type="ECO:0000313" key="13">
    <source>
        <dbReference type="Proteomes" id="UP001634394"/>
    </source>
</evidence>
<keyword evidence="9 11" id="KW-0472">Membrane</keyword>
<evidence type="ECO:0000256" key="9">
    <source>
        <dbReference type="ARBA" id="ARBA00023136"/>
    </source>
</evidence>
<evidence type="ECO:0000256" key="6">
    <source>
        <dbReference type="ARBA" id="ARBA00022968"/>
    </source>
</evidence>
<keyword evidence="3 11" id="KW-0328">Glycosyltransferase</keyword>
<keyword evidence="13" id="KW-1185">Reference proteome</keyword>
<evidence type="ECO:0000256" key="8">
    <source>
        <dbReference type="ARBA" id="ARBA00023034"/>
    </source>
</evidence>
<evidence type="ECO:0000313" key="12">
    <source>
        <dbReference type="EMBL" id="KAL3872259.1"/>
    </source>
</evidence>
<proteinExistence type="inferred from homology"/>
<keyword evidence="5 11" id="KW-0812">Transmembrane</keyword>
<keyword evidence="10" id="KW-0325">Glycoprotein</keyword>
<evidence type="ECO:0000256" key="10">
    <source>
        <dbReference type="ARBA" id="ARBA00023180"/>
    </source>
</evidence>
<comment type="caution">
    <text evidence="12">The sequence shown here is derived from an EMBL/GenBank/DDBJ whole genome shotgun (WGS) entry which is preliminary data.</text>
</comment>
<dbReference type="Gene3D" id="3.90.550.50">
    <property type="match status" value="1"/>
</dbReference>
<keyword evidence="6 11" id="KW-0735">Signal-anchor</keyword>
<dbReference type="EMBL" id="JBJQND010000007">
    <property type="protein sequence ID" value="KAL3872259.1"/>
    <property type="molecule type" value="Genomic_DNA"/>
</dbReference>
<evidence type="ECO:0000256" key="3">
    <source>
        <dbReference type="ARBA" id="ARBA00022676"/>
    </source>
</evidence>
<protein>
    <recommendedName>
        <fullName evidence="11">Hexosyltransferase</fullName>
        <ecNumber evidence="11">2.4.1.-</ecNumber>
    </recommendedName>
</protein>
<comment type="subcellular location">
    <subcellularLocation>
        <location evidence="1 11">Golgi apparatus membrane</location>
        <topology evidence="1 11">Single-pass type II membrane protein</topology>
    </subcellularLocation>
</comment>
<dbReference type="Proteomes" id="UP001634394">
    <property type="component" value="Unassembled WGS sequence"/>
</dbReference>
<evidence type="ECO:0000256" key="11">
    <source>
        <dbReference type="RuleBase" id="RU363063"/>
    </source>
</evidence>
<feature type="transmembrane region" description="Helical" evidence="11">
    <location>
        <begin position="16"/>
        <end position="36"/>
    </location>
</feature>